<organism evidence="2">
    <name type="scientific">marine metagenome</name>
    <dbReference type="NCBI Taxonomy" id="408172"/>
    <lineage>
        <taxon>unclassified sequences</taxon>
        <taxon>metagenomes</taxon>
        <taxon>ecological metagenomes</taxon>
    </lineage>
</organism>
<feature type="domain" description="Pyrrolo-quinoline quinone repeat" evidence="1">
    <location>
        <begin position="13"/>
        <end position="90"/>
    </location>
</feature>
<proteinExistence type="predicted"/>
<dbReference type="AlphaFoldDB" id="A0A382PXR3"/>
<dbReference type="SMART" id="SM00564">
    <property type="entry name" value="PQQ"/>
    <property type="match status" value="2"/>
</dbReference>
<sequence length="338" mass="36798">AWPATQSKLGFDLAPEPVVADGRLFVPNSTTASVSAYDTATGKELWRFYAEGAVRFAPVASKDKIWFVSDDGHLYCLKAADGKLLWKFNGGPSERWGLGHGRMVSTWPARGGPVYRDGKIWFTASIWPFMGIFVHCLEAETGRVLWTNSGEGMNYTVQPHGAPSFATVAPQGHLTLAGNQLIVPGGRSTPAVFQADTGKLSHFKYDKKRGHYRVYAGANYYFVDGGRYQVADGKSLGGSTTRIIGSDYTISQQGEKLAAQRLVGQLQTRTVKDRKGKQVKETKFAVDALWNAEINKSAGELFLQAGARLYSGAEDEVSSFELTSLKAGKSAPVWSAKI</sequence>
<name>A0A382PXR3_9ZZZZ</name>
<dbReference type="EMBL" id="UINC01110222">
    <property type="protein sequence ID" value="SVC77580.1"/>
    <property type="molecule type" value="Genomic_DNA"/>
</dbReference>
<evidence type="ECO:0000313" key="2">
    <source>
        <dbReference type="EMBL" id="SVC77580.1"/>
    </source>
</evidence>
<gene>
    <name evidence="2" type="ORF">METZ01_LOCUS330434</name>
</gene>
<accession>A0A382PXR3</accession>
<feature type="non-terminal residue" evidence="2">
    <location>
        <position position="338"/>
    </location>
</feature>
<evidence type="ECO:0000259" key="1">
    <source>
        <dbReference type="Pfam" id="PF13360"/>
    </source>
</evidence>
<dbReference type="SUPFAM" id="SSF50998">
    <property type="entry name" value="Quinoprotein alcohol dehydrogenase-like"/>
    <property type="match status" value="1"/>
</dbReference>
<reference evidence="2" key="1">
    <citation type="submission" date="2018-05" db="EMBL/GenBank/DDBJ databases">
        <authorList>
            <person name="Lanie J.A."/>
            <person name="Ng W.-L."/>
            <person name="Kazmierczak K.M."/>
            <person name="Andrzejewski T.M."/>
            <person name="Davidsen T.M."/>
            <person name="Wayne K.J."/>
            <person name="Tettelin H."/>
            <person name="Glass J.I."/>
            <person name="Rusch D."/>
            <person name="Podicherti R."/>
            <person name="Tsui H.-C.T."/>
            <person name="Winkler M.E."/>
        </authorList>
    </citation>
    <scope>NUCLEOTIDE SEQUENCE</scope>
</reference>
<dbReference type="Pfam" id="PF13360">
    <property type="entry name" value="PQQ_2"/>
    <property type="match status" value="1"/>
</dbReference>
<dbReference type="PANTHER" id="PTHR34512:SF30">
    <property type="entry name" value="OUTER MEMBRANE PROTEIN ASSEMBLY FACTOR BAMB"/>
    <property type="match status" value="1"/>
</dbReference>
<dbReference type="InterPro" id="IPR002372">
    <property type="entry name" value="PQQ_rpt_dom"/>
</dbReference>
<dbReference type="InterPro" id="IPR018391">
    <property type="entry name" value="PQQ_b-propeller_rpt"/>
</dbReference>
<protein>
    <recommendedName>
        <fullName evidence="1">Pyrrolo-quinoline quinone repeat domain-containing protein</fullName>
    </recommendedName>
</protein>
<dbReference type="InterPro" id="IPR015943">
    <property type="entry name" value="WD40/YVTN_repeat-like_dom_sf"/>
</dbReference>
<feature type="non-terminal residue" evidence="2">
    <location>
        <position position="1"/>
    </location>
</feature>
<dbReference type="Gene3D" id="2.130.10.10">
    <property type="entry name" value="YVTN repeat-like/Quinoprotein amine dehydrogenase"/>
    <property type="match status" value="1"/>
</dbReference>
<dbReference type="InterPro" id="IPR011047">
    <property type="entry name" value="Quinoprotein_ADH-like_sf"/>
</dbReference>
<dbReference type="PANTHER" id="PTHR34512">
    <property type="entry name" value="CELL SURFACE PROTEIN"/>
    <property type="match status" value="1"/>
</dbReference>